<sequence>MAQQNNTECQLICWGIAAVVGFLAMIMLYWMAAFGALQAIFTGGLIGFVLGLVLGLFVCRGQTAKADLSDEASKPANRYAAEAEKKKTPAAEVTRAGSAATVAGSGDADGTSDVDMTQPLGTMAAVSGTAATAAAPAASASTIVKPSKELPGQQELAARKGEWKYENDSVAAPAEPIPGGAPVTADAAAPAAPTPQAAPSPAEGPGSAPELMDAPRSEGADDLKLISGVGPKLEGTLNEMGIWHFDQVAKWGKKEIAWVDSRLRFKGRIERDDWMSQAKVLAKGGETEFSRKKKKS</sequence>
<organism evidence="3 4">
    <name type="scientific">Sulfitobacter albidus</name>
    <dbReference type="NCBI Taxonomy" id="2829501"/>
    <lineage>
        <taxon>Bacteria</taxon>
        <taxon>Pseudomonadati</taxon>
        <taxon>Pseudomonadota</taxon>
        <taxon>Alphaproteobacteria</taxon>
        <taxon>Rhodobacterales</taxon>
        <taxon>Roseobacteraceae</taxon>
        <taxon>Sulfitobacter</taxon>
    </lineage>
</organism>
<feature type="compositionally biased region" description="Low complexity" evidence="1">
    <location>
        <begin position="199"/>
        <end position="210"/>
    </location>
</feature>
<gene>
    <name evidence="3" type="ORF">KDD17_08310</name>
</gene>
<keyword evidence="3" id="KW-0540">Nuclease</keyword>
<keyword evidence="3" id="KW-0255">Endonuclease</keyword>
<dbReference type="KEGG" id="sual:KDD17_08310"/>
<dbReference type="RefSeq" id="WP_212703255.1">
    <property type="nucleotide sequence ID" value="NZ_CP073581.1"/>
</dbReference>
<dbReference type="GO" id="GO:0004519">
    <property type="term" value="F:endonuclease activity"/>
    <property type="evidence" value="ECO:0007669"/>
    <property type="project" value="UniProtKB-KW"/>
</dbReference>
<feature type="compositionally biased region" description="Low complexity" evidence="1">
    <location>
        <begin position="171"/>
        <end position="191"/>
    </location>
</feature>
<dbReference type="Proteomes" id="UP000683291">
    <property type="component" value="Chromosome 1"/>
</dbReference>
<name>A0A975PLC2_9RHOB</name>
<accession>A0A975PLC2</accession>
<evidence type="ECO:0000313" key="4">
    <source>
        <dbReference type="Proteomes" id="UP000683291"/>
    </source>
</evidence>
<dbReference type="AlphaFoldDB" id="A0A975PLC2"/>
<keyword evidence="2" id="KW-1133">Transmembrane helix</keyword>
<keyword evidence="2" id="KW-0812">Transmembrane</keyword>
<proteinExistence type="predicted"/>
<feature type="transmembrane region" description="Helical" evidence="2">
    <location>
        <begin position="12"/>
        <end position="32"/>
    </location>
</feature>
<keyword evidence="2" id="KW-0472">Membrane</keyword>
<keyword evidence="3" id="KW-0378">Hydrolase</keyword>
<feature type="compositionally biased region" description="Basic and acidic residues" evidence="1">
    <location>
        <begin position="213"/>
        <end position="223"/>
    </location>
</feature>
<evidence type="ECO:0000313" key="3">
    <source>
        <dbReference type="EMBL" id="QUJ75050.1"/>
    </source>
</evidence>
<evidence type="ECO:0000256" key="1">
    <source>
        <dbReference type="SAM" id="MobiDB-lite"/>
    </source>
</evidence>
<feature type="transmembrane region" description="Helical" evidence="2">
    <location>
        <begin position="38"/>
        <end position="59"/>
    </location>
</feature>
<feature type="region of interest" description="Disordered" evidence="1">
    <location>
        <begin position="83"/>
        <end position="112"/>
    </location>
</feature>
<keyword evidence="4" id="KW-1185">Reference proteome</keyword>
<feature type="region of interest" description="Disordered" evidence="1">
    <location>
        <begin position="167"/>
        <end position="223"/>
    </location>
</feature>
<evidence type="ECO:0000256" key="2">
    <source>
        <dbReference type="SAM" id="Phobius"/>
    </source>
</evidence>
<protein>
    <submittedName>
        <fullName evidence="3">Endonuclease</fullName>
    </submittedName>
</protein>
<reference evidence="3" key="1">
    <citation type="submission" date="2021-04" db="EMBL/GenBank/DDBJ databases">
        <title>Complete genome sequence for Sulfitobacter sp. strain JK7-1.</title>
        <authorList>
            <person name="Park S.-J."/>
        </authorList>
    </citation>
    <scope>NUCLEOTIDE SEQUENCE</scope>
    <source>
        <strain evidence="3">JK7-1</strain>
    </source>
</reference>
<dbReference type="EMBL" id="CP073581">
    <property type="protein sequence ID" value="QUJ75050.1"/>
    <property type="molecule type" value="Genomic_DNA"/>
</dbReference>